<dbReference type="GeneID" id="109473870"/>
<accession>A0A6P4ZEK1</accession>
<feature type="compositionally biased region" description="Polar residues" evidence="7">
    <location>
        <begin position="76"/>
        <end position="102"/>
    </location>
</feature>
<evidence type="ECO:0000256" key="6">
    <source>
        <dbReference type="SAM" id="Coils"/>
    </source>
</evidence>
<dbReference type="CDD" id="cd08045">
    <property type="entry name" value="HFD_TAF4"/>
    <property type="match status" value="1"/>
</dbReference>
<dbReference type="Pfam" id="PF07531">
    <property type="entry name" value="TAFH"/>
    <property type="match status" value="1"/>
</dbReference>
<reference evidence="10" key="1">
    <citation type="submission" date="2025-08" db="UniProtKB">
        <authorList>
            <consortium name="RefSeq"/>
        </authorList>
    </citation>
    <scope>IDENTIFICATION</scope>
    <source>
        <tissue evidence="10">Gonad</tissue>
    </source>
</reference>
<dbReference type="AlphaFoldDB" id="A0A6P4ZEK1"/>
<keyword evidence="6" id="KW-0175">Coiled coil</keyword>
<dbReference type="GO" id="GO:0003677">
    <property type="term" value="F:DNA binding"/>
    <property type="evidence" value="ECO:0007669"/>
    <property type="project" value="TreeGrafter"/>
</dbReference>
<feature type="compositionally biased region" description="Low complexity" evidence="7">
    <location>
        <begin position="1084"/>
        <end position="1098"/>
    </location>
</feature>
<dbReference type="InterPro" id="IPR045144">
    <property type="entry name" value="TAF4"/>
</dbReference>
<dbReference type="RefSeq" id="XP_019629552.1">
    <property type="nucleotide sequence ID" value="XM_019773993.1"/>
</dbReference>
<gene>
    <name evidence="10" type="primary">LOC109473870</name>
</gene>
<name>A0A6P4ZEK1_BRABE</name>
<feature type="region of interest" description="Disordered" evidence="7">
    <location>
        <begin position="474"/>
        <end position="494"/>
    </location>
</feature>
<dbReference type="SMART" id="SM00549">
    <property type="entry name" value="TAFH"/>
    <property type="match status" value="1"/>
</dbReference>
<feature type="region of interest" description="Disordered" evidence="7">
    <location>
        <begin position="338"/>
        <end position="420"/>
    </location>
</feature>
<dbReference type="SUPFAM" id="SSF47113">
    <property type="entry name" value="Histone-fold"/>
    <property type="match status" value="1"/>
</dbReference>
<dbReference type="InterPro" id="IPR009072">
    <property type="entry name" value="Histone-fold"/>
</dbReference>
<evidence type="ECO:0000256" key="4">
    <source>
        <dbReference type="ARBA" id="ARBA00023163"/>
    </source>
</evidence>
<evidence type="ECO:0000256" key="7">
    <source>
        <dbReference type="SAM" id="MobiDB-lite"/>
    </source>
</evidence>
<dbReference type="SUPFAM" id="SSF158553">
    <property type="entry name" value="TAFH domain-like"/>
    <property type="match status" value="1"/>
</dbReference>
<dbReference type="GO" id="GO:0006367">
    <property type="term" value="P:transcription initiation at RNA polymerase II promoter"/>
    <property type="evidence" value="ECO:0007669"/>
    <property type="project" value="TreeGrafter"/>
</dbReference>
<feature type="compositionally biased region" description="Low complexity" evidence="7">
    <location>
        <begin position="342"/>
        <end position="357"/>
    </location>
</feature>
<protein>
    <submittedName>
        <fullName evidence="10">Transcription initiation factor TFIID subunit 4-like isoform X1</fullName>
    </submittedName>
</protein>
<keyword evidence="9" id="KW-1185">Reference proteome</keyword>
<dbReference type="Pfam" id="PF05236">
    <property type="entry name" value="TAF4"/>
    <property type="match status" value="1"/>
</dbReference>
<comment type="similarity">
    <text evidence="2">Belongs to the TAF4 family.</text>
</comment>
<dbReference type="KEGG" id="bbel:109473870"/>
<evidence type="ECO:0000256" key="5">
    <source>
        <dbReference type="ARBA" id="ARBA00023242"/>
    </source>
</evidence>
<keyword evidence="5" id="KW-0539">Nucleus</keyword>
<feature type="coiled-coil region" evidence="6">
    <location>
        <begin position="1005"/>
        <end position="1066"/>
    </location>
</feature>
<dbReference type="InterPro" id="IPR037249">
    <property type="entry name" value="TAFH/NHR1_dom_sf"/>
</dbReference>
<dbReference type="Gene3D" id="1.10.20.10">
    <property type="entry name" value="Histone, subunit A"/>
    <property type="match status" value="1"/>
</dbReference>
<evidence type="ECO:0000259" key="8">
    <source>
        <dbReference type="PROSITE" id="PS51119"/>
    </source>
</evidence>
<dbReference type="PANTHER" id="PTHR15138:SF14">
    <property type="entry name" value="TRANSCRIPTION INITIATION FACTOR TFIID SUBUNIT 4"/>
    <property type="match status" value="1"/>
</dbReference>
<feature type="compositionally biased region" description="Low complexity" evidence="7">
    <location>
        <begin position="399"/>
        <end position="420"/>
    </location>
</feature>
<keyword evidence="3" id="KW-0805">Transcription regulation</keyword>
<dbReference type="GO" id="GO:0046982">
    <property type="term" value="F:protein heterodimerization activity"/>
    <property type="evidence" value="ECO:0007669"/>
    <property type="project" value="InterPro"/>
</dbReference>
<feature type="domain" description="TAFH" evidence="8">
    <location>
        <begin position="664"/>
        <end position="761"/>
    </location>
</feature>
<dbReference type="GO" id="GO:0005669">
    <property type="term" value="C:transcription factor TFIID complex"/>
    <property type="evidence" value="ECO:0007669"/>
    <property type="project" value="InterPro"/>
</dbReference>
<feature type="region of interest" description="Disordered" evidence="7">
    <location>
        <begin position="76"/>
        <end position="107"/>
    </location>
</feature>
<feature type="compositionally biased region" description="Polar residues" evidence="7">
    <location>
        <begin position="375"/>
        <end position="384"/>
    </location>
</feature>
<dbReference type="OrthoDB" id="21060at2759"/>
<dbReference type="GO" id="GO:0016251">
    <property type="term" value="F:RNA polymerase II general transcription initiation factor activity"/>
    <property type="evidence" value="ECO:0007669"/>
    <property type="project" value="TreeGrafter"/>
</dbReference>
<feature type="region of interest" description="Disordered" evidence="7">
    <location>
        <begin position="1074"/>
        <end position="1105"/>
    </location>
</feature>
<evidence type="ECO:0000256" key="3">
    <source>
        <dbReference type="ARBA" id="ARBA00023015"/>
    </source>
</evidence>
<dbReference type="InterPro" id="IPR003894">
    <property type="entry name" value="TAFH_NHR1"/>
</dbReference>
<dbReference type="PANTHER" id="PTHR15138">
    <property type="entry name" value="TRANSCRIPTION INITIATION FACTOR TFIID SUBUNIT 4"/>
    <property type="match status" value="1"/>
</dbReference>
<dbReference type="InterPro" id="IPR007900">
    <property type="entry name" value="TAF4_C"/>
</dbReference>
<evidence type="ECO:0000256" key="2">
    <source>
        <dbReference type="ARBA" id="ARBA00006178"/>
    </source>
</evidence>
<dbReference type="PROSITE" id="PS51119">
    <property type="entry name" value="TAFH"/>
    <property type="match status" value="1"/>
</dbReference>
<dbReference type="FunFam" id="1.10.20.10:FF:000015">
    <property type="entry name" value="Transcription initiation factor TFIID subunit 4B"/>
    <property type="match status" value="1"/>
</dbReference>
<proteinExistence type="inferred from homology"/>
<evidence type="ECO:0000313" key="10">
    <source>
        <dbReference type="RefSeq" id="XP_019629552.1"/>
    </source>
</evidence>
<dbReference type="Proteomes" id="UP000515135">
    <property type="component" value="Unplaced"/>
</dbReference>
<dbReference type="Gene3D" id="1.20.120.1110">
    <property type="entry name" value="TAFH/NHR1 domain"/>
    <property type="match status" value="1"/>
</dbReference>
<organism evidence="9 10">
    <name type="scientific">Branchiostoma belcheri</name>
    <name type="common">Amphioxus</name>
    <dbReference type="NCBI Taxonomy" id="7741"/>
    <lineage>
        <taxon>Eukaryota</taxon>
        <taxon>Metazoa</taxon>
        <taxon>Chordata</taxon>
        <taxon>Cephalochordata</taxon>
        <taxon>Leptocardii</taxon>
        <taxon>Amphioxiformes</taxon>
        <taxon>Branchiostomatidae</taxon>
        <taxon>Branchiostoma</taxon>
    </lineage>
</organism>
<feature type="region of interest" description="Disordered" evidence="7">
    <location>
        <begin position="862"/>
        <end position="896"/>
    </location>
</feature>
<sequence>MNPKRASKAVFPSTFSAHEFGACVLQLHFWEHRSKMATPAKSLDDLLNSEVDESAVSALVGSLESQLLSQSTAASTGQVSGSSTDANHVNSVSVSDGTSQGQKLGLANMNPNVHGLVKSELQVENQNSMLSIKPPVHALNASSVVSSTLVSSVASSVSSGNVSMVSSNSLNSTGSNVNVIGNNIPNATISSSSAQLSQGQASSNAGAPLLVNTATSASTASTVNSANVSNVGGSISATNVGVVQNPVVSINGGSSNFPPNTVATTARRTPPNSSVQNQPPPFSVNVVQQPNGMPSTPHTTGASQNKPLTITVTVPKPTTPTPNINSKMTVREQLAAQHKLHGATGAAVQPGAANAGASDQANPSGVNGPHVVKQESGSQQQPSLAPNMVTIGQGGGIQHGTLQQTGTQPGPIQPGTIQQQTIQPQVTIQQRTLQQPLINVVTATTIRNANPGSVTVVPSAPGTPQAQTRLVATVQQPSTQQQQPTRPTITSTPMRITPQQPAIAPRPPGPMTATVTLPPGFTIPQGMVLVKQENGNLALMPASALPASLQPRHNASNVPGTATFKLTTTQGVQPGVSTQVITRPAGPTQPAQIKPAPQPTQMVQTAIQPQPVAMAQPRMVQTTPGTGHIATTILPGTARRSLGATTVPVQPPAQSTLTLTPEAIENVKKCKNFLTTLVKLASSGNQPPEVVKNVKELVQNLLDAKIEPEEFTLKLQTELKSSPQPYLVPFLKKSLPYVRQALAKGGAIGGMQIPPQTSSIAQAPVATTTTLVTSTSTSRQTVVVTTQSQHPPNVRHQAAIKIAQMTAFQQAQLKAMGHATTQATNHQQRPVLVTTQPTGVPGVHIIRGSPAQQKGGVMRFVPGTPQASHKVKDSPSRPQGRHPGGHAGFSRDDDDINDVASMAGVNLSEESARILATNSELVATELRSCKDETFLSSAPLRKRILEIARKHGLEDASPDVVSLVSHAAEERLRNLLEKLTVIVRHRMESYKDDSRYEVTGQVRQQVKFLEELDRLEKKRHDEQEREMLLRAAKSRSRQEDPEQLKLKQKAKELQQLELEKIRNQEANMTALMAIGPRKKRKVDSPGPGSSSSFTPGASVQPVRPRTKRANLRDLIFLLEQEKETCKSNMLYKAYLK</sequence>
<keyword evidence="4" id="KW-0804">Transcription</keyword>
<evidence type="ECO:0000313" key="9">
    <source>
        <dbReference type="Proteomes" id="UP000515135"/>
    </source>
</evidence>
<evidence type="ECO:0000256" key="1">
    <source>
        <dbReference type="ARBA" id="ARBA00004123"/>
    </source>
</evidence>
<feature type="compositionally biased region" description="Low complexity" evidence="7">
    <location>
        <begin position="474"/>
        <end position="493"/>
    </location>
</feature>
<comment type="subcellular location">
    <subcellularLocation>
        <location evidence="1">Nucleus</location>
    </subcellularLocation>
</comment>